<gene>
    <name evidence="1" type="ORF">CS022_21995</name>
</gene>
<dbReference type="SUPFAM" id="SSF55486">
    <property type="entry name" value="Metalloproteases ('zincins'), catalytic domain"/>
    <property type="match status" value="1"/>
</dbReference>
<dbReference type="Proteomes" id="UP000290287">
    <property type="component" value="Unassembled WGS sequence"/>
</dbReference>
<sequence length="407" mass="45234">MYVKGVTVVEAKVASQEDIMKPDIVILDDISIIKKNARKWVVSNNTPFNVNSVLLQVTTKKGQKKIIRFNLDSVLRPFAKAVIKTRKIKFGSDPMVIKQNKIFTPRLSVGPTIEIDEVDCIPPAGQVAKKKCIRPLTADYREVAEILTANAHNAANSKQYTSSIRSYFENGCPTLNNSDNCKTEWVDGLDAGLYNMIRFGYEGHLLKVKSIYAGKGNFQGLGGGKKPSMMDETSGTKGFASVREKLYKNSVDGISNGLYKVLLHEYGHAFGYSHKTGMSYGFPMTPFINVITDHNADHQSRPDLQIPDVIVVSETATNSYGNTEAKLSFFDTSGQSQKKEIELDFVSICNQSFDYQLILDTQIGGVTGVDLTFQEDLSCPLHIRVSYSDGKNIATYKLLGHEEMFYD</sequence>
<protein>
    <submittedName>
        <fullName evidence="1">Uncharacterized protein</fullName>
    </submittedName>
</protein>
<accession>A0A4Q0YK81</accession>
<proteinExistence type="predicted"/>
<organism evidence="1 2">
    <name type="scientific">Veronia nyctiphanis</name>
    <dbReference type="NCBI Taxonomy" id="1278244"/>
    <lineage>
        <taxon>Bacteria</taxon>
        <taxon>Pseudomonadati</taxon>
        <taxon>Pseudomonadota</taxon>
        <taxon>Gammaproteobacteria</taxon>
        <taxon>Vibrionales</taxon>
        <taxon>Vibrionaceae</taxon>
        <taxon>Veronia</taxon>
    </lineage>
</organism>
<evidence type="ECO:0000313" key="2">
    <source>
        <dbReference type="Proteomes" id="UP000290287"/>
    </source>
</evidence>
<name>A0A4Q0YK81_9GAMM</name>
<reference evidence="1 2" key="1">
    <citation type="submission" date="2017-10" db="EMBL/GenBank/DDBJ databases">
        <title>Nyctiphanis sp. nov., isolated from the stomach of the euphausiid Nyctiphanes simplex (Hansen, 1911) in the Gulf of California.</title>
        <authorList>
            <person name="Gomez-Gil B."/>
            <person name="Aguilar-Mendez M."/>
            <person name="Lopez-Cortes A."/>
            <person name="Gomez-Gutierrez J."/>
            <person name="Roque A."/>
            <person name="Lang E."/>
            <person name="Gonzalez-Castillo A."/>
        </authorList>
    </citation>
    <scope>NUCLEOTIDE SEQUENCE [LARGE SCALE GENOMIC DNA]</scope>
    <source>
        <strain evidence="1 2">CAIM 600</strain>
    </source>
</reference>
<keyword evidence="2" id="KW-1185">Reference proteome</keyword>
<dbReference type="AlphaFoldDB" id="A0A4Q0YK81"/>
<comment type="caution">
    <text evidence="1">The sequence shown here is derived from an EMBL/GenBank/DDBJ whole genome shotgun (WGS) entry which is preliminary data.</text>
</comment>
<evidence type="ECO:0000313" key="1">
    <source>
        <dbReference type="EMBL" id="RXJ70863.1"/>
    </source>
</evidence>
<dbReference type="EMBL" id="PEIB01000042">
    <property type="protein sequence ID" value="RXJ70863.1"/>
    <property type="molecule type" value="Genomic_DNA"/>
</dbReference>